<comment type="similarity">
    <text evidence="4">Belongs to the peptidase C15 family.</text>
</comment>
<evidence type="ECO:0000313" key="11">
    <source>
        <dbReference type="EMBL" id="BCK01001.1"/>
    </source>
</evidence>
<dbReference type="SUPFAM" id="SSF53182">
    <property type="entry name" value="Pyrrolidone carboxyl peptidase (pyroglutamate aminopeptidase)"/>
    <property type="match status" value="1"/>
</dbReference>
<dbReference type="NCBIfam" id="NF009676">
    <property type="entry name" value="PRK13197.1"/>
    <property type="match status" value="1"/>
</dbReference>
<dbReference type="KEGG" id="acht:bsdcttw_40410"/>
<keyword evidence="8" id="KW-0788">Thiol protease</keyword>
<evidence type="ECO:0000256" key="7">
    <source>
        <dbReference type="ARBA" id="ARBA00022801"/>
    </source>
</evidence>
<dbReference type="RefSeq" id="WP_185256616.1">
    <property type="nucleotide sequence ID" value="NZ_AP023368.1"/>
</dbReference>
<dbReference type="PANTHER" id="PTHR23402:SF1">
    <property type="entry name" value="PYROGLUTAMYL-PEPTIDASE I"/>
    <property type="match status" value="1"/>
</dbReference>
<dbReference type="InterPro" id="IPR033694">
    <property type="entry name" value="PGPEP1_Cys_AS"/>
</dbReference>
<evidence type="ECO:0000256" key="6">
    <source>
        <dbReference type="ARBA" id="ARBA00022670"/>
    </source>
</evidence>
<evidence type="ECO:0000313" key="12">
    <source>
        <dbReference type="Proteomes" id="UP000515703"/>
    </source>
</evidence>
<keyword evidence="7" id="KW-0378">Hydrolase</keyword>
<evidence type="ECO:0000256" key="2">
    <source>
        <dbReference type="ARBA" id="ARBA00002280"/>
    </source>
</evidence>
<dbReference type="Gene3D" id="3.40.630.20">
    <property type="entry name" value="Peptidase C15, pyroglutamyl peptidase I-like"/>
    <property type="match status" value="1"/>
</dbReference>
<dbReference type="Pfam" id="PF01470">
    <property type="entry name" value="Peptidase_C15"/>
    <property type="match status" value="1"/>
</dbReference>
<dbReference type="InterPro" id="IPR033693">
    <property type="entry name" value="PGPEP1_Glu_AS"/>
</dbReference>
<organism evidence="11 12">
    <name type="scientific">Anaerocolumna chitinilytica</name>
    <dbReference type="NCBI Taxonomy" id="1727145"/>
    <lineage>
        <taxon>Bacteria</taxon>
        <taxon>Bacillati</taxon>
        <taxon>Bacillota</taxon>
        <taxon>Clostridia</taxon>
        <taxon>Lachnospirales</taxon>
        <taxon>Lachnospiraceae</taxon>
        <taxon>Anaerocolumna</taxon>
    </lineage>
</organism>
<evidence type="ECO:0000256" key="1">
    <source>
        <dbReference type="ARBA" id="ARBA00001770"/>
    </source>
</evidence>
<comment type="function">
    <text evidence="2">Removes 5-oxoproline from various penultimate amino acid residues except L-proline.</text>
</comment>
<dbReference type="EC" id="3.4.19.3" evidence="9"/>
<reference evidence="11 12" key="2">
    <citation type="submission" date="2020-08" db="EMBL/GenBank/DDBJ databases">
        <authorList>
            <person name="Ueki A."/>
            <person name="Tonouchi A."/>
        </authorList>
    </citation>
    <scope>NUCLEOTIDE SEQUENCE [LARGE SCALE GENOMIC DNA]</scope>
    <source>
        <strain evidence="11 12">CTTW</strain>
    </source>
</reference>
<evidence type="ECO:0000256" key="3">
    <source>
        <dbReference type="ARBA" id="ARBA00004496"/>
    </source>
</evidence>
<dbReference type="InterPro" id="IPR036440">
    <property type="entry name" value="Peptidase_C15-like_sf"/>
</dbReference>
<feature type="active site" evidence="10">
    <location>
        <position position="140"/>
    </location>
</feature>
<proteinExistence type="inferred from homology"/>
<gene>
    <name evidence="11" type="primary">pcp1</name>
    <name evidence="11" type="ORF">bsdcttw_40410</name>
</gene>
<dbReference type="InterPro" id="IPR016125">
    <property type="entry name" value="Peptidase_C15-like"/>
</dbReference>
<evidence type="ECO:0000256" key="10">
    <source>
        <dbReference type="PROSITE-ProRule" id="PRU10077"/>
    </source>
</evidence>
<protein>
    <recommendedName>
        <fullName evidence="9">Pyroglutamyl-peptidase I</fullName>
        <ecNumber evidence="9">3.4.19.3</ecNumber>
    </recommendedName>
</protein>
<dbReference type="FunFam" id="3.40.630.20:FF:000001">
    <property type="entry name" value="Pyrrolidone-carboxylate peptidase"/>
    <property type="match status" value="1"/>
</dbReference>
<comment type="subcellular location">
    <subcellularLocation>
        <location evidence="3">Cytoplasm</location>
    </subcellularLocation>
</comment>
<keyword evidence="12" id="KW-1185">Reference proteome</keyword>
<dbReference type="GO" id="GO:0016920">
    <property type="term" value="F:pyroglutamyl-peptidase activity"/>
    <property type="evidence" value="ECO:0007669"/>
    <property type="project" value="UniProtKB-EC"/>
</dbReference>
<dbReference type="GO" id="GO:0005829">
    <property type="term" value="C:cytosol"/>
    <property type="evidence" value="ECO:0007669"/>
    <property type="project" value="InterPro"/>
</dbReference>
<dbReference type="GO" id="GO:0006508">
    <property type="term" value="P:proteolysis"/>
    <property type="evidence" value="ECO:0007669"/>
    <property type="project" value="UniProtKB-KW"/>
</dbReference>
<evidence type="ECO:0000256" key="9">
    <source>
        <dbReference type="PROSITE-ProRule" id="PRU10076"/>
    </source>
</evidence>
<dbReference type="EMBL" id="AP023368">
    <property type="protein sequence ID" value="BCK01001.1"/>
    <property type="molecule type" value="Genomic_DNA"/>
</dbReference>
<dbReference type="PROSITE" id="PS01334">
    <property type="entry name" value="PYRASE_CYS"/>
    <property type="match status" value="1"/>
</dbReference>
<dbReference type="InterPro" id="IPR000816">
    <property type="entry name" value="Peptidase_C15"/>
</dbReference>
<keyword evidence="6" id="KW-0645">Protease</keyword>
<evidence type="ECO:0000256" key="5">
    <source>
        <dbReference type="ARBA" id="ARBA00022490"/>
    </source>
</evidence>
<dbReference type="PIRSF" id="PIRSF015592">
    <property type="entry name" value="Prld-crbxl_pptds"/>
    <property type="match status" value="1"/>
</dbReference>
<dbReference type="InterPro" id="IPR029762">
    <property type="entry name" value="PGP-I_bact-type"/>
</dbReference>
<dbReference type="Proteomes" id="UP000515703">
    <property type="component" value="Chromosome"/>
</dbReference>
<name>A0A7I8DRE7_9FIRM</name>
<dbReference type="PRINTS" id="PR00706">
    <property type="entry name" value="PYROGLUPTASE"/>
</dbReference>
<dbReference type="PROSITE" id="PS01333">
    <property type="entry name" value="PYRASE_GLU"/>
    <property type="match status" value="1"/>
</dbReference>
<sequence length="206" mass="23331">MKILVTGFEAFHGEEINPSEEIIKALAESANEKLHTLVLPVEFKEAEKKLEEAVIRIQPEAIISLGQAAGREGITLERVAINVDDAKFPDNIGYQPIDTPIREEGQAAYFTTLPVKKMLDYLRANQIEARISNTAGTYVCNHVMYHALFLAETRYHSMKAGFVHVPYIKAQVMEKENAPYMELSDMIRAVEFLIRYLEENDSAHSF</sequence>
<evidence type="ECO:0000256" key="4">
    <source>
        <dbReference type="ARBA" id="ARBA00006641"/>
    </source>
</evidence>
<feature type="active site" evidence="9">
    <location>
        <position position="77"/>
    </location>
</feature>
<accession>A0A7I8DRE7</accession>
<dbReference type="AlphaFoldDB" id="A0A7I8DRE7"/>
<evidence type="ECO:0000256" key="8">
    <source>
        <dbReference type="ARBA" id="ARBA00022807"/>
    </source>
</evidence>
<reference evidence="11 12" key="1">
    <citation type="submission" date="2020-08" db="EMBL/GenBank/DDBJ databases">
        <title>Draft genome sequencing of an Anaerocolumna strain isolated from anoxic soil subjected to BSD treatment.</title>
        <authorList>
            <person name="Uek A."/>
            <person name="Tonouchi A."/>
        </authorList>
    </citation>
    <scope>NUCLEOTIDE SEQUENCE [LARGE SCALE GENOMIC DNA]</scope>
    <source>
        <strain evidence="11 12">CTTW</strain>
    </source>
</reference>
<keyword evidence="5" id="KW-0963">Cytoplasm</keyword>
<dbReference type="PANTHER" id="PTHR23402">
    <property type="entry name" value="PROTEASE FAMILY C15 PYROGLUTAMYL-PEPTIDASE I-RELATED"/>
    <property type="match status" value="1"/>
</dbReference>
<dbReference type="NCBIfam" id="TIGR00504">
    <property type="entry name" value="pyro_pdase"/>
    <property type="match status" value="1"/>
</dbReference>
<comment type="catalytic activity">
    <reaction evidence="1 9">
        <text>Release of an N-terminal pyroglutamyl group from a polypeptide, the second amino acid generally not being Pro.</text>
        <dbReference type="EC" id="3.4.19.3"/>
    </reaction>
</comment>
<dbReference type="CDD" id="cd00501">
    <property type="entry name" value="Peptidase_C15"/>
    <property type="match status" value="1"/>
</dbReference>